<dbReference type="AlphaFoldDB" id="A0A5E7HYV1"/>
<dbReference type="RefSeq" id="WP_150635480.1">
    <property type="nucleotide sequence ID" value="NZ_CABVIC010000001.1"/>
</dbReference>
<feature type="chain" id="PRO_5023049916" evidence="1">
    <location>
        <begin position="24"/>
        <end position="246"/>
    </location>
</feature>
<evidence type="ECO:0000256" key="1">
    <source>
        <dbReference type="SAM" id="SignalP"/>
    </source>
</evidence>
<reference evidence="2 3" key="1">
    <citation type="submission" date="2019-09" db="EMBL/GenBank/DDBJ databases">
        <authorList>
            <person name="Chandra G."/>
            <person name="Truman W A."/>
        </authorList>
    </citation>
    <scope>NUCLEOTIDE SEQUENCE [LARGE SCALE GENOMIC DNA]</scope>
    <source>
        <strain evidence="2">PS847</strain>
    </source>
</reference>
<protein>
    <submittedName>
        <fullName evidence="2">Uncharacterized protein</fullName>
    </submittedName>
</protein>
<keyword evidence="1" id="KW-0732">Signal</keyword>
<name>A0A5E7HYV1_PSEFL</name>
<dbReference type="EMBL" id="CABVIC010000001">
    <property type="protein sequence ID" value="VVO69631.1"/>
    <property type="molecule type" value="Genomic_DNA"/>
</dbReference>
<feature type="signal peptide" evidence="1">
    <location>
        <begin position="1"/>
        <end position="23"/>
    </location>
</feature>
<accession>A0A5E7HYV1</accession>
<organism evidence="2 3">
    <name type="scientific">Pseudomonas fluorescens</name>
    <dbReference type="NCBI Taxonomy" id="294"/>
    <lineage>
        <taxon>Bacteria</taxon>
        <taxon>Pseudomonadati</taxon>
        <taxon>Pseudomonadota</taxon>
        <taxon>Gammaproteobacteria</taxon>
        <taxon>Pseudomonadales</taxon>
        <taxon>Pseudomonadaceae</taxon>
        <taxon>Pseudomonas</taxon>
    </lineage>
</organism>
<dbReference type="Proteomes" id="UP000326067">
    <property type="component" value="Unassembled WGS sequence"/>
</dbReference>
<evidence type="ECO:0000313" key="3">
    <source>
        <dbReference type="Proteomes" id="UP000326067"/>
    </source>
</evidence>
<sequence precursor="true">MAKSNLGHLSLALLACLTGPANAVPLGVSPGAEALYFTALPYLDEIDYLNNELFSLQHQLLKNEKIPDGKKEALKNKISSLLVEAAPLLRLSSDEGNPAAQYRLAWLAIEFDPREQVVGQVCSLLKSSLTKGFAAAGLQMISYCFNDVKTVEFRSLVDALPEPTGPYSKYYPQPVLLPKCDRKHASNRENAIDSLDEKAVRADLYMSLSTQMWTQNLKQEQMRYLKKSAEYGCARAIERLKLEAGI</sequence>
<dbReference type="PROSITE" id="PS51257">
    <property type="entry name" value="PROKAR_LIPOPROTEIN"/>
    <property type="match status" value="1"/>
</dbReference>
<evidence type="ECO:0000313" key="2">
    <source>
        <dbReference type="EMBL" id="VVO69631.1"/>
    </source>
</evidence>
<proteinExistence type="predicted"/>
<gene>
    <name evidence="2" type="ORF">PS847_01237</name>
</gene>